<organism evidence="1 2">
    <name type="scientific">Manihot esculenta</name>
    <name type="common">Cassava</name>
    <name type="synonym">Jatropha manihot</name>
    <dbReference type="NCBI Taxonomy" id="3983"/>
    <lineage>
        <taxon>Eukaryota</taxon>
        <taxon>Viridiplantae</taxon>
        <taxon>Streptophyta</taxon>
        <taxon>Embryophyta</taxon>
        <taxon>Tracheophyta</taxon>
        <taxon>Spermatophyta</taxon>
        <taxon>Magnoliopsida</taxon>
        <taxon>eudicotyledons</taxon>
        <taxon>Gunneridae</taxon>
        <taxon>Pentapetalae</taxon>
        <taxon>rosids</taxon>
        <taxon>fabids</taxon>
        <taxon>Malpighiales</taxon>
        <taxon>Euphorbiaceae</taxon>
        <taxon>Crotonoideae</taxon>
        <taxon>Manihoteae</taxon>
        <taxon>Manihot</taxon>
    </lineage>
</organism>
<sequence length="365" mass="40377">MKKSSSCLSQVLWVVFTIMLFFNQSHQHFPPPISIPNPRLMNAYFALQAWKQAITSDPNNFTANWNGPDVCHYNGVYCATAPDGSHTLTVAGIDLNHANIAGCLPDELGLLTDLSLFHLNSNRFSGTIPASFINLHLLYELDVSNNQFSGPFPCVVLYLPSLKYLDIRFNEFNGDIPEQLFELELDALFLNNNKFESSLPQNLGNSPLSVFVVANNNIRGCIPPSLAKMGGTLEELILSNLGLTDSLRQDIGMLKGLKVLDLSFNQLCGPLPESIGEMRNLEQLNVAHNKLSGQVPKSICSLRNLQNFTYSFNYIAGEPPVCIMSPAKDDRSNCIPSRPLQRSPEECRSFYANPINCGAITCSRS</sequence>
<protein>
    <submittedName>
        <fullName evidence="1">Uncharacterized protein</fullName>
    </submittedName>
</protein>
<accession>A0ACB7G9P1</accession>
<comment type="caution">
    <text evidence="1">The sequence shown here is derived from an EMBL/GenBank/DDBJ whole genome shotgun (WGS) entry which is preliminary data.</text>
</comment>
<evidence type="ECO:0000313" key="2">
    <source>
        <dbReference type="Proteomes" id="UP000091857"/>
    </source>
</evidence>
<dbReference type="EMBL" id="CM004401">
    <property type="protein sequence ID" value="KAG8636736.1"/>
    <property type="molecule type" value="Genomic_DNA"/>
</dbReference>
<proteinExistence type="predicted"/>
<name>A0ACB7G9P1_MANES</name>
<dbReference type="Proteomes" id="UP000091857">
    <property type="component" value="Chromosome 15"/>
</dbReference>
<reference evidence="2" key="1">
    <citation type="journal article" date="2016" name="Nat. Biotechnol.">
        <title>Sequencing wild and cultivated cassava and related species reveals extensive interspecific hybridization and genetic diversity.</title>
        <authorList>
            <person name="Bredeson J.V."/>
            <person name="Lyons J.B."/>
            <person name="Prochnik S.E."/>
            <person name="Wu G.A."/>
            <person name="Ha C.M."/>
            <person name="Edsinger-Gonzales E."/>
            <person name="Grimwood J."/>
            <person name="Schmutz J."/>
            <person name="Rabbi I.Y."/>
            <person name="Egesi C."/>
            <person name="Nauluvula P."/>
            <person name="Lebot V."/>
            <person name="Ndunguru J."/>
            <person name="Mkamilo G."/>
            <person name="Bart R.S."/>
            <person name="Setter T.L."/>
            <person name="Gleadow R.M."/>
            <person name="Kulakow P."/>
            <person name="Ferguson M.E."/>
            <person name="Rounsley S."/>
            <person name="Rokhsar D.S."/>
        </authorList>
    </citation>
    <scope>NUCLEOTIDE SEQUENCE [LARGE SCALE GENOMIC DNA]</scope>
    <source>
        <strain evidence="2">cv. AM560-2</strain>
    </source>
</reference>
<evidence type="ECO:0000313" key="1">
    <source>
        <dbReference type="EMBL" id="KAG8636736.1"/>
    </source>
</evidence>
<gene>
    <name evidence="1" type="ORF">MANES_15G031800v8</name>
</gene>
<keyword evidence="2" id="KW-1185">Reference proteome</keyword>